<dbReference type="PANTHER" id="PTHR23028">
    <property type="entry name" value="ACETYLTRANSFERASE"/>
    <property type="match status" value="1"/>
</dbReference>
<protein>
    <submittedName>
        <fullName evidence="4">O-acetyltransferase OatA</fullName>
    </submittedName>
</protein>
<dbReference type="GO" id="GO:0009103">
    <property type="term" value="P:lipopolysaccharide biosynthetic process"/>
    <property type="evidence" value="ECO:0007669"/>
    <property type="project" value="TreeGrafter"/>
</dbReference>
<feature type="transmembrane region" description="Helical" evidence="1">
    <location>
        <begin position="252"/>
        <end position="270"/>
    </location>
</feature>
<keyword evidence="1" id="KW-0472">Membrane</keyword>
<dbReference type="Proteomes" id="UP000044071">
    <property type="component" value="Unassembled WGS sequence"/>
</dbReference>
<evidence type="ECO:0000256" key="1">
    <source>
        <dbReference type="SAM" id="Phobius"/>
    </source>
</evidence>
<name>A0A078KT37_9GAMM</name>
<feature type="transmembrane region" description="Helical" evidence="1">
    <location>
        <begin position="376"/>
        <end position="396"/>
    </location>
</feature>
<dbReference type="PANTHER" id="PTHR23028:SF53">
    <property type="entry name" value="ACYL_TRANSF_3 DOMAIN-CONTAINING PROTEIN"/>
    <property type="match status" value="1"/>
</dbReference>
<evidence type="ECO:0000313" key="4">
    <source>
        <dbReference type="EMBL" id="CDZ76231.1"/>
    </source>
</evidence>
<feature type="transmembrane region" description="Helical" evidence="1">
    <location>
        <begin position="313"/>
        <end position="332"/>
    </location>
</feature>
<dbReference type="Pfam" id="PF01757">
    <property type="entry name" value="Acyl_transf_3"/>
    <property type="match status" value="1"/>
</dbReference>
<dbReference type="RefSeq" id="WP_052403091.1">
    <property type="nucleotide sequence ID" value="NZ_CCVW01000001.1"/>
</dbReference>
<feature type="domain" description="SGNH" evidence="3">
    <location>
        <begin position="427"/>
        <end position="669"/>
    </location>
</feature>
<evidence type="ECO:0000259" key="3">
    <source>
        <dbReference type="Pfam" id="PF19040"/>
    </source>
</evidence>
<dbReference type="InterPro" id="IPR050879">
    <property type="entry name" value="Acyltransferase_3"/>
</dbReference>
<keyword evidence="1" id="KW-1133">Transmembrane helix</keyword>
<dbReference type="GO" id="GO:0016020">
    <property type="term" value="C:membrane"/>
    <property type="evidence" value="ECO:0007669"/>
    <property type="project" value="TreeGrafter"/>
</dbReference>
<dbReference type="eggNOG" id="COG1835">
    <property type="taxonomic scope" value="Bacteria"/>
</dbReference>
<feature type="transmembrane region" description="Helical" evidence="1">
    <location>
        <begin position="344"/>
        <end position="364"/>
    </location>
</feature>
<feature type="transmembrane region" description="Helical" evidence="1">
    <location>
        <begin position="88"/>
        <end position="108"/>
    </location>
</feature>
<feature type="transmembrane region" description="Helical" evidence="1">
    <location>
        <begin position="46"/>
        <end position="67"/>
    </location>
</feature>
<organism evidence="4 5">
    <name type="scientific">Legionella massiliensis</name>
    <dbReference type="NCBI Taxonomy" id="1034943"/>
    <lineage>
        <taxon>Bacteria</taxon>
        <taxon>Pseudomonadati</taxon>
        <taxon>Pseudomonadota</taxon>
        <taxon>Gammaproteobacteria</taxon>
        <taxon>Legionellales</taxon>
        <taxon>Legionellaceae</taxon>
        <taxon>Legionella</taxon>
    </lineage>
</organism>
<dbReference type="OrthoDB" id="9767863at2"/>
<feature type="transmembrane region" description="Helical" evidence="1">
    <location>
        <begin position="176"/>
        <end position="194"/>
    </location>
</feature>
<proteinExistence type="predicted"/>
<reference evidence="4 5" key="1">
    <citation type="submission" date="2014-06" db="EMBL/GenBank/DDBJ databases">
        <authorList>
            <person name="Urmite Genomes Urmite Genomes"/>
        </authorList>
    </citation>
    <scope>NUCLEOTIDE SEQUENCE [LARGE SCALE GENOMIC DNA]</scope>
</reference>
<dbReference type="EMBL" id="CCSB01000001">
    <property type="protein sequence ID" value="CDZ76231.1"/>
    <property type="molecule type" value="Genomic_DNA"/>
</dbReference>
<keyword evidence="4" id="KW-0808">Transferase</keyword>
<accession>A0A078KT37</accession>
<sequence length="683" mass="79130">MSFLKEKVNQINVGKTINYRADIDGLRAIAVLSVLVFHAFPAKFSGGFIGVDIFFVISGYLISRIIFEEMDSYNRFNYKNFYVRRINRILPALLVVLFSVFLIGWFVLLPDEYKELGKHISAASGFSSNLLLWKSADYFDIASELKPLLHLWSLGVEEQFYLIWPILIFIAYKLRFNVPMLVLFCILISFWLNLKGLKTDRIGAFYLPHMRFYELLSGSLLASLHSDKIQQVLKNQSKLFWGRFSAWSNVKWTQDLISILGFLLILFAFHKLSPEKRFPGKNAFYPVIGAFLLIAAGREAFINRHILANRFLVWIGLISFPLYLWHWPLLSFARIMEQQAPSRLLRFGCLFISFVLAALTYYFIEKPIRFGKHRVLKATILFVLLICFFLIGIFCYKQKGFPFRVSTIEIPLSAHKLTYDKVDLSTCLFTAGEGQYCISTNPGETEVLILGNSHAVHLWPGLVKTYPNTKMRILTSLLCFPVEGLNDSENCLTFYKNRLLQNRKTIIFSALYATTNHDDPRYPYPPLGPEGIIFNGKQIPREDISFWEPALRDLLNKFIERDNRIILTYQVPELFHDMKDCIDNRPVRISKKTVPNCNIPRKIVDERQAPFRKILNKVLKDYPQVEVFDPLKYFCDSQWCYATKNGNALYFDHNHLSVKGSEFYAESFVKEFPSLLPNSLAKS</sequence>
<dbReference type="GO" id="GO:0016747">
    <property type="term" value="F:acyltransferase activity, transferring groups other than amino-acyl groups"/>
    <property type="evidence" value="ECO:0007669"/>
    <property type="project" value="InterPro"/>
</dbReference>
<dbReference type="STRING" id="1034943.BN59_00498"/>
<dbReference type="SUPFAM" id="SSF52266">
    <property type="entry name" value="SGNH hydrolase"/>
    <property type="match status" value="1"/>
</dbReference>
<feature type="transmembrane region" description="Helical" evidence="1">
    <location>
        <begin position="282"/>
        <end position="301"/>
    </location>
</feature>
<feature type="transmembrane region" description="Helical" evidence="1">
    <location>
        <begin position="21"/>
        <end position="40"/>
    </location>
</feature>
<gene>
    <name evidence="4" type="primary">oatA_2</name>
    <name evidence="4" type="ORF">BN59_00498</name>
</gene>
<keyword evidence="5" id="KW-1185">Reference proteome</keyword>
<dbReference type="Pfam" id="PF19040">
    <property type="entry name" value="SGNH"/>
    <property type="match status" value="1"/>
</dbReference>
<evidence type="ECO:0000259" key="2">
    <source>
        <dbReference type="Pfam" id="PF01757"/>
    </source>
</evidence>
<evidence type="ECO:0000313" key="5">
    <source>
        <dbReference type="Proteomes" id="UP000044071"/>
    </source>
</evidence>
<dbReference type="AlphaFoldDB" id="A0A078KT37"/>
<feature type="domain" description="Acyltransferase 3" evidence="2">
    <location>
        <begin position="21"/>
        <end position="360"/>
    </location>
</feature>
<dbReference type="InterPro" id="IPR043968">
    <property type="entry name" value="SGNH"/>
</dbReference>
<dbReference type="InterPro" id="IPR002656">
    <property type="entry name" value="Acyl_transf_3_dom"/>
</dbReference>
<keyword evidence="1" id="KW-0812">Transmembrane</keyword>